<dbReference type="PROSITE" id="PS50110">
    <property type="entry name" value="RESPONSE_REGULATORY"/>
    <property type="match status" value="1"/>
</dbReference>
<dbReference type="InterPro" id="IPR002197">
    <property type="entry name" value="HTH_Fis"/>
</dbReference>
<dbReference type="GO" id="GO:0005829">
    <property type="term" value="C:cytosol"/>
    <property type="evidence" value="ECO:0007669"/>
    <property type="project" value="TreeGrafter"/>
</dbReference>
<evidence type="ECO:0000256" key="3">
    <source>
        <dbReference type="ARBA" id="ARBA00023015"/>
    </source>
</evidence>
<sequence>MSSEAETPPLTRAVFLDDDPDILAAAELVLTRQGFTLRTAQSPDEARALLESETPDVLLLDLNYRRGDTSGEAGLAFLQEQLAKTPHLPVVVITGHSGMSIAIQAMRLGAQDFVVKPWNNDRLVAALRAAIETPPRVPADLPPQDLNLERSERELIKAALSRHQFNISHAARDLGLTRAALYRRMEKHGL</sequence>
<dbReference type="GO" id="GO:0000156">
    <property type="term" value="F:phosphorelay response regulator activity"/>
    <property type="evidence" value="ECO:0007669"/>
    <property type="project" value="TreeGrafter"/>
</dbReference>
<dbReference type="OrthoDB" id="9154941at2"/>
<organism evidence="8 9">
    <name type="scientific">Asticcacaulis excentricus</name>
    <dbReference type="NCBI Taxonomy" id="78587"/>
    <lineage>
        <taxon>Bacteria</taxon>
        <taxon>Pseudomonadati</taxon>
        <taxon>Pseudomonadota</taxon>
        <taxon>Alphaproteobacteria</taxon>
        <taxon>Caulobacterales</taxon>
        <taxon>Caulobacteraceae</taxon>
        <taxon>Asticcacaulis</taxon>
    </lineage>
</organism>
<evidence type="ECO:0000313" key="8">
    <source>
        <dbReference type="EMBL" id="BBF81640.1"/>
    </source>
</evidence>
<reference evidence="9" key="2">
    <citation type="journal article" date="2017" name="Plant Physiol. Biochem.">
        <title>Differential oxidative and antioxidative response of duckweed Lemna minor toward plant growth promoting/inhibiting bacteria.</title>
        <authorList>
            <person name="Ishizawa H."/>
            <person name="Kuroda M."/>
            <person name="Morikawa M."/>
            <person name="Ike M."/>
        </authorList>
    </citation>
    <scope>NUCLEOTIDE SEQUENCE [LARGE SCALE GENOMIC DNA]</scope>
    <source>
        <strain evidence="9">M6</strain>
    </source>
</reference>
<dbReference type="InterPro" id="IPR011006">
    <property type="entry name" value="CheY-like_superfamily"/>
</dbReference>
<dbReference type="EMBL" id="AP018828">
    <property type="protein sequence ID" value="BBF81640.1"/>
    <property type="molecule type" value="Genomic_DNA"/>
</dbReference>
<dbReference type="InterPro" id="IPR039420">
    <property type="entry name" value="WalR-like"/>
</dbReference>
<evidence type="ECO:0000313" key="9">
    <source>
        <dbReference type="Proteomes" id="UP000278756"/>
    </source>
</evidence>
<evidence type="ECO:0000256" key="4">
    <source>
        <dbReference type="ARBA" id="ARBA00023125"/>
    </source>
</evidence>
<dbReference type="InterPro" id="IPR001789">
    <property type="entry name" value="Sig_transdc_resp-reg_receiver"/>
</dbReference>
<evidence type="ECO:0000259" key="7">
    <source>
        <dbReference type="PROSITE" id="PS50110"/>
    </source>
</evidence>
<feature type="modified residue" description="4-aspartylphosphate" evidence="6">
    <location>
        <position position="61"/>
    </location>
</feature>
<evidence type="ECO:0000256" key="2">
    <source>
        <dbReference type="ARBA" id="ARBA00023012"/>
    </source>
</evidence>
<dbReference type="AlphaFoldDB" id="A0A3G9G2U4"/>
<dbReference type="SUPFAM" id="SSF52172">
    <property type="entry name" value="CheY-like"/>
    <property type="match status" value="1"/>
</dbReference>
<dbReference type="PANTHER" id="PTHR48111:SF1">
    <property type="entry name" value="TWO-COMPONENT RESPONSE REGULATOR ORR33"/>
    <property type="match status" value="1"/>
</dbReference>
<dbReference type="GO" id="GO:0000976">
    <property type="term" value="F:transcription cis-regulatory region binding"/>
    <property type="evidence" value="ECO:0007669"/>
    <property type="project" value="TreeGrafter"/>
</dbReference>
<dbReference type="Pfam" id="PF00072">
    <property type="entry name" value="Response_reg"/>
    <property type="match status" value="1"/>
</dbReference>
<dbReference type="InterPro" id="IPR009057">
    <property type="entry name" value="Homeodomain-like_sf"/>
</dbReference>
<dbReference type="Proteomes" id="UP000278756">
    <property type="component" value="Chromosome 2"/>
</dbReference>
<accession>A0A3G9G2U4</accession>
<dbReference type="PRINTS" id="PR01590">
    <property type="entry name" value="HTHFIS"/>
</dbReference>
<dbReference type="PANTHER" id="PTHR48111">
    <property type="entry name" value="REGULATOR OF RPOS"/>
    <property type="match status" value="1"/>
</dbReference>
<protein>
    <submittedName>
        <fullName evidence="8">Dna binding response regulator PrrA</fullName>
    </submittedName>
</protein>
<evidence type="ECO:0000256" key="5">
    <source>
        <dbReference type="ARBA" id="ARBA00023163"/>
    </source>
</evidence>
<feature type="domain" description="Response regulatory" evidence="7">
    <location>
        <begin position="12"/>
        <end position="131"/>
    </location>
</feature>
<keyword evidence="3" id="KW-0805">Transcription regulation</keyword>
<proteinExistence type="predicted"/>
<evidence type="ECO:0000256" key="1">
    <source>
        <dbReference type="ARBA" id="ARBA00022553"/>
    </source>
</evidence>
<dbReference type="Gene3D" id="1.10.10.60">
    <property type="entry name" value="Homeodomain-like"/>
    <property type="match status" value="1"/>
</dbReference>
<gene>
    <name evidence="8" type="ORF">EM6_2242</name>
</gene>
<keyword evidence="4" id="KW-0238">DNA-binding</keyword>
<keyword evidence="1 6" id="KW-0597">Phosphoprotein</keyword>
<dbReference type="GO" id="GO:0006355">
    <property type="term" value="P:regulation of DNA-templated transcription"/>
    <property type="evidence" value="ECO:0007669"/>
    <property type="project" value="TreeGrafter"/>
</dbReference>
<dbReference type="SUPFAM" id="SSF46689">
    <property type="entry name" value="Homeodomain-like"/>
    <property type="match status" value="1"/>
</dbReference>
<dbReference type="Pfam" id="PF02954">
    <property type="entry name" value="HTH_8"/>
    <property type="match status" value="1"/>
</dbReference>
<evidence type="ECO:0000256" key="6">
    <source>
        <dbReference type="PROSITE-ProRule" id="PRU00169"/>
    </source>
</evidence>
<dbReference type="Gene3D" id="3.40.50.2300">
    <property type="match status" value="1"/>
</dbReference>
<keyword evidence="2" id="KW-0902">Two-component regulatory system</keyword>
<name>A0A3G9G2U4_9CAUL</name>
<keyword evidence="5" id="KW-0804">Transcription</keyword>
<dbReference type="GO" id="GO:0032993">
    <property type="term" value="C:protein-DNA complex"/>
    <property type="evidence" value="ECO:0007669"/>
    <property type="project" value="TreeGrafter"/>
</dbReference>
<dbReference type="SMART" id="SM00448">
    <property type="entry name" value="REC"/>
    <property type="match status" value="1"/>
</dbReference>
<dbReference type="RefSeq" id="WP_126423113.1">
    <property type="nucleotide sequence ID" value="NZ_AP018828.1"/>
</dbReference>
<reference evidence="9" key="1">
    <citation type="journal article" date="2017" name="Biotechnol. Biofuels">
        <title>Evaluation of environmental bacterial communities as a factor affecting the growth of duckweed Lemna minor.</title>
        <authorList>
            <person name="Ishizawa H."/>
            <person name="Kuroda M."/>
            <person name="Morikawa M."/>
            <person name="Ike M."/>
        </authorList>
    </citation>
    <scope>NUCLEOTIDE SEQUENCE [LARGE SCALE GENOMIC DNA]</scope>
    <source>
        <strain evidence="9">M6</strain>
    </source>
</reference>